<sequence>MFNVFLHRVILGSSNCRCHGDNDATYSCAAPVRLRCTVRINEPIVTLTPPGGSQNSAANIEPTNIQSTRMSRHRLVPAQWQSSKHFKVSGVWEGSRHRLPWAAGLFGATWRSSSTPLGPFTVAPAGKAPSSPHVPGHRGSEGLPADPGVCSRVDDGHVCSAAKESGTRRADRVVSVHTHTPAFMRAHKTQTAFSDFV</sequence>
<accession>A0A7J8HHE2</accession>
<dbReference type="InParanoid" id="A0A7J8HHE2"/>
<evidence type="ECO:0000313" key="2">
    <source>
        <dbReference type="EMBL" id="KAF6471713.1"/>
    </source>
</evidence>
<evidence type="ECO:0000256" key="1">
    <source>
        <dbReference type="SAM" id="MobiDB-lite"/>
    </source>
</evidence>
<dbReference type="EMBL" id="JACASF010000006">
    <property type="protein sequence ID" value="KAF6471713.1"/>
    <property type="molecule type" value="Genomic_DNA"/>
</dbReference>
<gene>
    <name evidence="2" type="ORF">HJG59_011079</name>
</gene>
<comment type="caution">
    <text evidence="2">The sequence shown here is derived from an EMBL/GenBank/DDBJ whole genome shotgun (WGS) entry which is preliminary data.</text>
</comment>
<dbReference type="Proteomes" id="UP000550707">
    <property type="component" value="Unassembled WGS sequence"/>
</dbReference>
<feature type="region of interest" description="Disordered" evidence="1">
    <location>
        <begin position="125"/>
        <end position="149"/>
    </location>
</feature>
<evidence type="ECO:0000313" key="3">
    <source>
        <dbReference type="Proteomes" id="UP000550707"/>
    </source>
</evidence>
<protein>
    <submittedName>
        <fullName evidence="2">Uncharacterized protein</fullName>
    </submittedName>
</protein>
<name>A0A7J8HHE2_MOLMO</name>
<proteinExistence type="predicted"/>
<keyword evidence="3" id="KW-1185">Reference proteome</keyword>
<organism evidence="2 3">
    <name type="scientific">Molossus molossus</name>
    <name type="common">Pallas' mastiff bat</name>
    <name type="synonym">Vespertilio molossus</name>
    <dbReference type="NCBI Taxonomy" id="27622"/>
    <lineage>
        <taxon>Eukaryota</taxon>
        <taxon>Metazoa</taxon>
        <taxon>Chordata</taxon>
        <taxon>Craniata</taxon>
        <taxon>Vertebrata</taxon>
        <taxon>Euteleostomi</taxon>
        <taxon>Mammalia</taxon>
        <taxon>Eutheria</taxon>
        <taxon>Laurasiatheria</taxon>
        <taxon>Chiroptera</taxon>
        <taxon>Yangochiroptera</taxon>
        <taxon>Molossidae</taxon>
        <taxon>Molossus</taxon>
    </lineage>
</organism>
<dbReference type="AlphaFoldDB" id="A0A7J8HHE2"/>
<reference evidence="2 3" key="1">
    <citation type="journal article" date="2020" name="Nature">
        <title>Six reference-quality genomes reveal evolution of bat adaptations.</title>
        <authorList>
            <person name="Jebb D."/>
            <person name="Huang Z."/>
            <person name="Pippel M."/>
            <person name="Hughes G.M."/>
            <person name="Lavrichenko K."/>
            <person name="Devanna P."/>
            <person name="Winkler S."/>
            <person name="Jermiin L.S."/>
            <person name="Skirmuntt E.C."/>
            <person name="Katzourakis A."/>
            <person name="Burkitt-Gray L."/>
            <person name="Ray D.A."/>
            <person name="Sullivan K.A.M."/>
            <person name="Roscito J.G."/>
            <person name="Kirilenko B.M."/>
            <person name="Davalos L.M."/>
            <person name="Corthals A.P."/>
            <person name="Power M.L."/>
            <person name="Jones G."/>
            <person name="Ransome R.D."/>
            <person name="Dechmann D.K.N."/>
            <person name="Locatelli A.G."/>
            <person name="Puechmaille S.J."/>
            <person name="Fedrigo O."/>
            <person name="Jarvis E.D."/>
            <person name="Hiller M."/>
            <person name="Vernes S.C."/>
            <person name="Myers E.W."/>
            <person name="Teeling E.C."/>
        </authorList>
    </citation>
    <scope>NUCLEOTIDE SEQUENCE [LARGE SCALE GENOMIC DNA]</scope>
    <source>
        <strain evidence="2">MMolMol1</strain>
        <tissue evidence="2">Muscle</tissue>
    </source>
</reference>